<evidence type="ECO:0000313" key="1">
    <source>
        <dbReference type="EMBL" id="AKU92944.1"/>
    </source>
</evidence>
<keyword evidence="2" id="KW-1185">Reference proteome</keyword>
<gene>
    <name evidence="1" type="ORF">AKJ08_3331</name>
</gene>
<accession>A0A0K1PIK4</accession>
<dbReference type="Proteomes" id="UP000055590">
    <property type="component" value="Chromosome"/>
</dbReference>
<protein>
    <submittedName>
        <fullName evidence="1">Uncharacterized protein</fullName>
    </submittedName>
</protein>
<evidence type="ECO:0000313" key="2">
    <source>
        <dbReference type="Proteomes" id="UP000055590"/>
    </source>
</evidence>
<name>A0A0K1PIK4_9BACT</name>
<dbReference type="RefSeq" id="WP_050727034.1">
    <property type="nucleotide sequence ID" value="NZ_CP012332.1"/>
</dbReference>
<reference evidence="1 2" key="1">
    <citation type="submission" date="2015-08" db="EMBL/GenBank/DDBJ databases">
        <authorList>
            <person name="Babu N.S."/>
            <person name="Beckwith C.J."/>
            <person name="Beseler K.G."/>
            <person name="Brison A."/>
            <person name="Carone J.V."/>
            <person name="Caskin T.P."/>
            <person name="Diamond M."/>
            <person name="Durham M.E."/>
            <person name="Foxe J.M."/>
            <person name="Go M."/>
            <person name="Henderson B.A."/>
            <person name="Jones I.B."/>
            <person name="McGettigan J.A."/>
            <person name="Micheletti S.J."/>
            <person name="Nasrallah M.E."/>
            <person name="Ortiz D."/>
            <person name="Piller C.R."/>
            <person name="Privatt S.R."/>
            <person name="Schneider S.L."/>
            <person name="Sharp S."/>
            <person name="Smith T.C."/>
            <person name="Stanton J.D."/>
            <person name="Ullery H.E."/>
            <person name="Wilson R.J."/>
            <person name="Serrano M.G."/>
            <person name="Buck G."/>
            <person name="Lee V."/>
            <person name="Wang Y."/>
            <person name="Carvalho R."/>
            <person name="Voegtly L."/>
            <person name="Shi R."/>
            <person name="Duckworth R."/>
            <person name="Johnson A."/>
            <person name="Loviza R."/>
            <person name="Walstead R."/>
            <person name="Shah Z."/>
            <person name="Kiflezghi M."/>
            <person name="Wade K."/>
            <person name="Ball S.L."/>
            <person name="Bradley K.W."/>
            <person name="Asai D.J."/>
            <person name="Bowman C.A."/>
            <person name="Russell D.A."/>
            <person name="Pope W.H."/>
            <person name="Jacobs-Sera D."/>
            <person name="Hendrix R.W."/>
            <person name="Hatfull G.F."/>
        </authorList>
    </citation>
    <scope>NUCLEOTIDE SEQUENCE [LARGE SCALE GENOMIC DNA]</scope>
    <source>
        <strain evidence="1 2">DSM 27710</strain>
    </source>
</reference>
<dbReference type="EMBL" id="CP012332">
    <property type="protein sequence ID" value="AKU92944.1"/>
    <property type="molecule type" value="Genomic_DNA"/>
</dbReference>
<sequence>MPLASWCTYFSFPRIGGRWGQLVAYQARCGGGRHLFVANLDNGRLYYVDQASNNGDLAFDIQLDRMAYSDSSDVIHVIRFDEISM</sequence>
<proteinExistence type="predicted"/>
<organism evidence="1 2">
    <name type="scientific">Vulgatibacter incomptus</name>
    <dbReference type="NCBI Taxonomy" id="1391653"/>
    <lineage>
        <taxon>Bacteria</taxon>
        <taxon>Pseudomonadati</taxon>
        <taxon>Myxococcota</taxon>
        <taxon>Myxococcia</taxon>
        <taxon>Myxococcales</taxon>
        <taxon>Cystobacterineae</taxon>
        <taxon>Vulgatibacteraceae</taxon>
        <taxon>Vulgatibacter</taxon>
    </lineage>
</organism>
<dbReference type="KEGG" id="vin:AKJ08_3331"/>
<dbReference type="AlphaFoldDB" id="A0A0K1PIK4"/>